<evidence type="ECO:0000313" key="3">
    <source>
        <dbReference type="EMBL" id="VDD86785.1"/>
    </source>
</evidence>
<dbReference type="InterPro" id="IPR002182">
    <property type="entry name" value="NB-ARC"/>
</dbReference>
<dbReference type="OrthoDB" id="1357022at2759"/>
<evidence type="ECO:0000313" key="5">
    <source>
        <dbReference type="WBParaSite" id="EVEC_0000222001-mRNA-1"/>
    </source>
</evidence>
<dbReference type="GO" id="GO:0006915">
    <property type="term" value="P:apoptotic process"/>
    <property type="evidence" value="ECO:0007669"/>
    <property type="project" value="UniProtKB-KW"/>
</dbReference>
<dbReference type="STRING" id="51028.A0A0N4UXG1"/>
<dbReference type="Gene3D" id="1.10.533.10">
    <property type="entry name" value="Death Domain, Fas"/>
    <property type="match status" value="1"/>
</dbReference>
<keyword evidence="1" id="KW-0053">Apoptosis</keyword>
<dbReference type="Gene3D" id="1.10.10.10">
    <property type="entry name" value="Winged helix-like DNA-binding domain superfamily/Winged helix DNA-binding domain"/>
    <property type="match status" value="1"/>
</dbReference>
<reference evidence="3 4" key="2">
    <citation type="submission" date="2018-10" db="EMBL/GenBank/DDBJ databases">
        <authorList>
            <consortium name="Pathogen Informatics"/>
        </authorList>
    </citation>
    <scope>NUCLEOTIDE SEQUENCE [LARGE SCALE GENOMIC DNA]</scope>
</reference>
<accession>A0A0N4UXG1</accession>
<keyword evidence="4" id="KW-1185">Reference proteome</keyword>
<dbReference type="InterPro" id="IPR036388">
    <property type="entry name" value="WH-like_DNA-bd_sf"/>
</dbReference>
<dbReference type="InterPro" id="IPR011029">
    <property type="entry name" value="DEATH-like_dom_sf"/>
</dbReference>
<evidence type="ECO:0000256" key="1">
    <source>
        <dbReference type="ARBA" id="ARBA00022703"/>
    </source>
</evidence>
<gene>
    <name evidence="3" type="ORF">EVEC_LOCUS1928</name>
</gene>
<organism evidence="5">
    <name type="scientific">Enterobius vermicularis</name>
    <name type="common">Human pinworm</name>
    <dbReference type="NCBI Taxonomy" id="51028"/>
    <lineage>
        <taxon>Eukaryota</taxon>
        <taxon>Metazoa</taxon>
        <taxon>Ecdysozoa</taxon>
        <taxon>Nematoda</taxon>
        <taxon>Chromadorea</taxon>
        <taxon>Rhabditida</taxon>
        <taxon>Spirurina</taxon>
        <taxon>Oxyuridomorpha</taxon>
        <taxon>Oxyuroidea</taxon>
        <taxon>Oxyuridae</taxon>
        <taxon>Enterobius</taxon>
    </lineage>
</organism>
<evidence type="ECO:0000259" key="2">
    <source>
        <dbReference type="Pfam" id="PF00931"/>
    </source>
</evidence>
<dbReference type="SUPFAM" id="SSF52540">
    <property type="entry name" value="P-loop containing nucleoside triphosphate hydrolases"/>
    <property type="match status" value="1"/>
</dbReference>
<dbReference type="WBParaSite" id="EVEC_0000222001-mRNA-1">
    <property type="protein sequence ID" value="EVEC_0000222001-mRNA-1"/>
    <property type="gene ID" value="EVEC_0000222001"/>
</dbReference>
<dbReference type="SUPFAM" id="SSF47986">
    <property type="entry name" value="DEATH domain"/>
    <property type="match status" value="1"/>
</dbReference>
<dbReference type="Pfam" id="PF00931">
    <property type="entry name" value="NB-ARC"/>
    <property type="match status" value="1"/>
</dbReference>
<dbReference type="GO" id="GO:0043531">
    <property type="term" value="F:ADP binding"/>
    <property type="evidence" value="ECO:0007669"/>
    <property type="project" value="InterPro"/>
</dbReference>
<name>A0A0N4UXG1_ENTVE</name>
<dbReference type="PANTHER" id="PTHR22845:SF5">
    <property type="entry name" value="APOPTOTIC PROTEASE-ACTIVATING FACTOR 1"/>
    <property type="match status" value="1"/>
</dbReference>
<dbReference type="Gene3D" id="3.40.50.300">
    <property type="entry name" value="P-loop containing nucleotide triphosphate hydrolases"/>
    <property type="match status" value="1"/>
</dbReference>
<feature type="domain" description="NB-ARC" evidence="2">
    <location>
        <begin position="134"/>
        <end position="271"/>
    </location>
</feature>
<dbReference type="PANTHER" id="PTHR22845">
    <property type="entry name" value="APOPTOTIC PROTEASE-ACTIVATING FACTOR 1"/>
    <property type="match status" value="1"/>
</dbReference>
<dbReference type="InterPro" id="IPR027417">
    <property type="entry name" value="P-loop_NTPase"/>
</dbReference>
<sequence length="573" mass="64664">MLSEADRHTLVISMETLLLDFEPEEACSYMKAKSVFSEDHVDSVQKMEEGASRTNKFFHLYEQEAMDLKPLLHFLNENKQYHLASLIERNRTIKPGEQPSLSNNCLAMRLFRSGIPSRCKNHVTRDKLLSSLHESFVKLAGEDQFWLVIHGMAGSGKSCLAADIFITYPELLSRYERVIWLTGDTYETVDALPFFFSHFLTVLGSTSALTGQERSAELLNQARLALLENPNILVVLDNVVFEECVRWFDELQCRILVTSRNADIFQAAKGKVVPFPMSPSGFTLAELSSFVSSACFSSGVLQFKEDFCKQLYFHTKGLPAIVNIITVLSRNDPDRMEWLCSKLETAPLSTLDCITCYRYPNLEFALRHSFNLLSSGHKDVLCNLGAFPAGVWIPLQVINLIAPVDVPGSKDSVYETQQMLEKLAQRSMIEERKVMNESGTSYEYQLHPIVANFLLRSTHSPYLASVVTLNCLIVSIEFRVLKPFLPTFDTGCLITRNSVHRKQHYAEVGDAELEWKKELEGQFVIGTCALSCLEISYEMKLGLKIVCGCISGPFRFPAANLLIVSYRTKTFVG</sequence>
<dbReference type="AlphaFoldDB" id="A0A0N4UXG1"/>
<evidence type="ECO:0000313" key="4">
    <source>
        <dbReference type="Proteomes" id="UP000274131"/>
    </source>
</evidence>
<dbReference type="EMBL" id="UXUI01007289">
    <property type="protein sequence ID" value="VDD86785.1"/>
    <property type="molecule type" value="Genomic_DNA"/>
</dbReference>
<dbReference type="Proteomes" id="UP000274131">
    <property type="component" value="Unassembled WGS sequence"/>
</dbReference>
<dbReference type="GO" id="GO:0005829">
    <property type="term" value="C:cytosol"/>
    <property type="evidence" value="ECO:0007669"/>
    <property type="project" value="UniProtKB-ARBA"/>
</dbReference>
<proteinExistence type="predicted"/>
<protein>
    <submittedName>
        <fullName evidence="5">NB-ARC domain-containing protein</fullName>
    </submittedName>
</protein>
<reference evidence="5" key="1">
    <citation type="submission" date="2017-02" db="UniProtKB">
        <authorList>
            <consortium name="WormBaseParasite"/>
        </authorList>
    </citation>
    <scope>IDENTIFICATION</scope>
</reference>